<evidence type="ECO:0000256" key="1">
    <source>
        <dbReference type="SAM" id="Phobius"/>
    </source>
</evidence>
<keyword evidence="1" id="KW-1133">Transmembrane helix</keyword>
<keyword evidence="1" id="KW-0472">Membrane</keyword>
<keyword evidence="3" id="KW-1185">Reference proteome</keyword>
<dbReference type="Proteomes" id="UP001642540">
    <property type="component" value="Unassembled WGS sequence"/>
</dbReference>
<name>A0ABP1QNQ7_9HEXA</name>
<comment type="caution">
    <text evidence="2">The sequence shown here is derived from an EMBL/GenBank/DDBJ whole genome shotgun (WGS) entry which is preliminary data.</text>
</comment>
<keyword evidence="1" id="KW-0812">Transmembrane</keyword>
<sequence>MVHSSLFLNVVHGMAHAHWLMFSVYFTKSRMIRKLLGCQNHRAPVWFSFKRNRFSSSNFQQNFIELILWVLLVCLTLYIYKPAISSFSASLFTGTKKIEYDISNANQLSEMKLTVQLVLQASANGSFIEILANQSSSPYIVPPKYRERFEHDFSDEFLYIPEVHSHNISAVSFRENLAIVCRAPFAIELIYEGLAAPRFGDISTEKKYRQASTLNHTFYEITLHFNKYELEEMDTGRYICQATEKQNRTYLLENKKTRGFIDIFVPGEMKLLHNGLWNDHGLLGGSAVASPIIVYYDVGRGGKEITLPCGVSHPQTKVSLYHKGTKLLALENKGGIVFNALEGFRISFKLIENLLRGNSDYNQFACKIKGGIHEMLFNIVIKDATKSHISPSSSLVSVGEGQLPVQLFVCEADEPVMIRWLDGPPAVTLKEATKNESSYKLSFIATPMQYNHTKGSMSRIQCSRKRDGMIIHVWEWVGNGVAEPFLRYNRKRKELSCCMNSAQQPPQLVVIACSTMLECQVKGSFQPKIAAGGWNGVSNNAGCSVWTVPTSFQAGVILCNQVNSNPFRDLSPNKEFPPVFFKWNDDVVVISKHISSKPLQDLITTKLSNDAGRMGYKQVKVECIASTFVSAKGLRWTMHTHNGEVVEDLQLKQSWGADTSISYQEDYSLKTATVHGTLLLRYTAISSKPFLEIRGNKEGIVELSKMEERIASITCEAPLWNATDGYPQLCITWAFNAVLNGILSSNKTSNASASISTNTADFVIINNFN</sequence>
<dbReference type="EMBL" id="CAXLJM020000041">
    <property type="protein sequence ID" value="CAL8109462.1"/>
    <property type="molecule type" value="Genomic_DNA"/>
</dbReference>
<accession>A0ABP1QNQ7</accession>
<evidence type="ECO:0000313" key="2">
    <source>
        <dbReference type="EMBL" id="CAL8109462.1"/>
    </source>
</evidence>
<gene>
    <name evidence="2" type="ORF">ODALV1_LOCUS13388</name>
</gene>
<protein>
    <recommendedName>
        <fullName evidence="4">Ig-like domain-containing protein</fullName>
    </recommendedName>
</protein>
<feature type="transmembrane region" description="Helical" evidence="1">
    <location>
        <begin position="63"/>
        <end position="80"/>
    </location>
</feature>
<organism evidence="2 3">
    <name type="scientific">Orchesella dallaii</name>
    <dbReference type="NCBI Taxonomy" id="48710"/>
    <lineage>
        <taxon>Eukaryota</taxon>
        <taxon>Metazoa</taxon>
        <taxon>Ecdysozoa</taxon>
        <taxon>Arthropoda</taxon>
        <taxon>Hexapoda</taxon>
        <taxon>Collembola</taxon>
        <taxon>Entomobryomorpha</taxon>
        <taxon>Entomobryoidea</taxon>
        <taxon>Orchesellidae</taxon>
        <taxon>Orchesellinae</taxon>
        <taxon>Orchesella</taxon>
    </lineage>
</organism>
<evidence type="ECO:0000313" key="3">
    <source>
        <dbReference type="Proteomes" id="UP001642540"/>
    </source>
</evidence>
<reference evidence="2 3" key="1">
    <citation type="submission" date="2024-08" db="EMBL/GenBank/DDBJ databases">
        <authorList>
            <person name="Cucini C."/>
            <person name="Frati F."/>
        </authorList>
    </citation>
    <scope>NUCLEOTIDE SEQUENCE [LARGE SCALE GENOMIC DNA]</scope>
</reference>
<feature type="transmembrane region" description="Helical" evidence="1">
    <location>
        <begin position="6"/>
        <end position="26"/>
    </location>
</feature>
<evidence type="ECO:0008006" key="4">
    <source>
        <dbReference type="Google" id="ProtNLM"/>
    </source>
</evidence>
<proteinExistence type="predicted"/>